<reference evidence="3 4" key="1">
    <citation type="submission" date="2020-08" db="EMBL/GenBank/DDBJ databases">
        <title>Genomic Encyclopedia of Type Strains, Phase IV (KMG-IV): sequencing the most valuable type-strain genomes for metagenomic binning, comparative biology and taxonomic classification.</title>
        <authorList>
            <person name="Goeker M."/>
        </authorList>
    </citation>
    <scope>NUCLEOTIDE SEQUENCE [LARGE SCALE GENOMIC DNA]</scope>
    <source>
        <strain evidence="3 4">DSM 45385</strain>
    </source>
</reference>
<dbReference type="PANTHER" id="PTHR31084:SF0">
    <property type="entry name" value="ALPHA-L-FUCOSIDASE 2"/>
    <property type="match status" value="1"/>
</dbReference>
<evidence type="ECO:0000313" key="3">
    <source>
        <dbReference type="EMBL" id="MBB5078815.1"/>
    </source>
</evidence>
<dbReference type="Pfam" id="PF13385">
    <property type="entry name" value="Laminin_G_3"/>
    <property type="match status" value="1"/>
</dbReference>
<keyword evidence="4" id="KW-1185">Reference proteome</keyword>
<evidence type="ECO:0000259" key="1">
    <source>
        <dbReference type="Pfam" id="PF21307"/>
    </source>
</evidence>
<dbReference type="Pfam" id="PF21307">
    <property type="entry name" value="Glyco_hydro_95_C"/>
    <property type="match status" value="1"/>
</dbReference>
<name>A0A7W8A4Q5_9ACTN</name>
<protein>
    <recommendedName>
        <fullName evidence="5">LamG-like jellyroll fold domain-containing protein</fullName>
    </recommendedName>
</protein>
<dbReference type="PANTHER" id="PTHR31084">
    <property type="entry name" value="ALPHA-L-FUCOSIDASE 2"/>
    <property type="match status" value="1"/>
</dbReference>
<comment type="caution">
    <text evidence="3">The sequence shown here is derived from an EMBL/GenBank/DDBJ whole genome shotgun (WGS) entry which is preliminary data.</text>
</comment>
<dbReference type="Proteomes" id="UP000568380">
    <property type="component" value="Unassembled WGS sequence"/>
</dbReference>
<dbReference type="SUPFAM" id="SSF49899">
    <property type="entry name" value="Concanavalin A-like lectins/glucanases"/>
    <property type="match status" value="1"/>
</dbReference>
<dbReference type="GO" id="GO:0004560">
    <property type="term" value="F:alpha-L-fucosidase activity"/>
    <property type="evidence" value="ECO:0007669"/>
    <property type="project" value="TreeGrafter"/>
</dbReference>
<dbReference type="Pfam" id="PF22124">
    <property type="entry name" value="Glyco_hydro_95_cat"/>
    <property type="match status" value="1"/>
</dbReference>
<dbReference type="SUPFAM" id="SSF48208">
    <property type="entry name" value="Six-hairpin glycosidases"/>
    <property type="match status" value="1"/>
</dbReference>
<dbReference type="Gene3D" id="1.50.10.10">
    <property type="match status" value="1"/>
</dbReference>
<sequence length="606" mass="65076">MNYWPALVTNLAETTEPLDRFVQAMVPPGRKTAQEMFKARGWVVHNETNPFGFTGVHDWASSFWFPEAAAWLAQHMYDRYRFSGDLTYLRDTAYPVLKGAAEFWIDTLVTDPRDGRLVVSPSYLPEHGDFSAGASMSQQIVFEVLSHTLDAARRLNVDPGFQTEVQNTLARLDPGLRIGSWGQLQEWKSDWDDRNNTHRHVSHLFALHPGHQIVAGTPHGQAAKTSLTARGDGGTGWSKAWKINFWARLLDGDHAYRMLGEQLKTSTLDNLWDTHPPFQIDGNFGATSGVAEMLLQSRHDVIHVLPALPAAWPTGSVAGLRARGDVTVGVDWRERAAERITVRTGRSGPIKVRSSLFAGPHRVQDEQGAEIAATVSGDTATWTAQAAKTYTVVRLGSCAAPPADRPVVAWDPASGTSVSDVSGSGRPASVVGPAAYEQSAPTGSGLVLNGTTYLRTAPTTLGHIRAATFAAVVKTGGSGYRRLFDSQPSGDPGGDGIIVDLTPSNNLRFIGAGRNVTTGAVIPAGRYVDLVVTMSAAGAVDVYVDGVRTGGATVSADGINGCATRPLQFGADQNGGQRLVGAVDRMAIFPRQLSGSEVRGWQDLAF</sequence>
<dbReference type="InterPro" id="IPR013320">
    <property type="entry name" value="ConA-like_dom_sf"/>
</dbReference>
<evidence type="ECO:0000259" key="2">
    <source>
        <dbReference type="Pfam" id="PF22124"/>
    </source>
</evidence>
<gene>
    <name evidence="3" type="ORF">HNR40_004301</name>
</gene>
<feature type="domain" description="Alpha fucosidase A-like C-terminal" evidence="1">
    <location>
        <begin position="296"/>
        <end position="392"/>
    </location>
</feature>
<dbReference type="AlphaFoldDB" id="A0A7W8A4Q5"/>
<accession>A0A7W8A4Q5</accession>
<dbReference type="InterPro" id="IPR054363">
    <property type="entry name" value="GH95_cat"/>
</dbReference>
<dbReference type="InterPro" id="IPR012341">
    <property type="entry name" value="6hp_glycosidase-like_sf"/>
</dbReference>
<evidence type="ECO:0000313" key="4">
    <source>
        <dbReference type="Proteomes" id="UP000568380"/>
    </source>
</evidence>
<dbReference type="GO" id="GO:0005975">
    <property type="term" value="P:carbohydrate metabolic process"/>
    <property type="evidence" value="ECO:0007669"/>
    <property type="project" value="InterPro"/>
</dbReference>
<dbReference type="InterPro" id="IPR049053">
    <property type="entry name" value="AFCA-like_C"/>
</dbReference>
<organism evidence="3 4">
    <name type="scientific">Nonomuraea endophytica</name>
    <dbReference type="NCBI Taxonomy" id="714136"/>
    <lineage>
        <taxon>Bacteria</taxon>
        <taxon>Bacillati</taxon>
        <taxon>Actinomycetota</taxon>
        <taxon>Actinomycetes</taxon>
        <taxon>Streptosporangiales</taxon>
        <taxon>Streptosporangiaceae</taxon>
        <taxon>Nonomuraea</taxon>
    </lineage>
</organism>
<evidence type="ECO:0008006" key="5">
    <source>
        <dbReference type="Google" id="ProtNLM"/>
    </source>
</evidence>
<dbReference type="InterPro" id="IPR008928">
    <property type="entry name" value="6-hairpin_glycosidase_sf"/>
</dbReference>
<dbReference type="EMBL" id="JACHIN010000005">
    <property type="protein sequence ID" value="MBB5078815.1"/>
    <property type="molecule type" value="Genomic_DNA"/>
</dbReference>
<dbReference type="Gene3D" id="2.60.120.200">
    <property type="match status" value="1"/>
</dbReference>
<feature type="domain" description="Glycosyl hydrolase family 95 catalytic" evidence="2">
    <location>
        <begin position="1"/>
        <end position="294"/>
    </location>
</feature>
<proteinExistence type="predicted"/>